<dbReference type="CDD" id="cd03801">
    <property type="entry name" value="GT4_PimA-like"/>
    <property type="match status" value="1"/>
</dbReference>
<keyword evidence="3" id="KW-1185">Reference proteome</keyword>
<dbReference type="EMBL" id="VBRY01000008">
    <property type="protein sequence ID" value="TLS66746.1"/>
    <property type="molecule type" value="Genomic_DNA"/>
</dbReference>
<evidence type="ECO:0000313" key="2">
    <source>
        <dbReference type="EMBL" id="TLS66746.1"/>
    </source>
</evidence>
<name>A0A5R9GJD8_9PROT</name>
<reference evidence="2 3" key="1">
    <citation type="journal article" date="2019" name="Appl. Environ. Microbiol.">
        <title>Environmental Evidence and Genomic Insight of Iron-oxidizing Bacteria Preference Towards More Corrosion Resistant Stainless Steel at Higher Salinities.</title>
        <authorList>
            <person name="Garrison C.E."/>
            <person name="Price K.A."/>
            <person name="Field E.K."/>
        </authorList>
    </citation>
    <scope>NUCLEOTIDE SEQUENCE [LARGE SCALE GENOMIC DNA]</scope>
    <source>
        <strain evidence="2 3">P3</strain>
    </source>
</reference>
<protein>
    <submittedName>
        <fullName evidence="2">Glycosyltransferase family 4 protein</fullName>
    </submittedName>
</protein>
<organism evidence="2 3">
    <name type="scientific">Mariprofundus erugo</name>
    <dbReference type="NCBI Taxonomy" id="2528639"/>
    <lineage>
        <taxon>Bacteria</taxon>
        <taxon>Pseudomonadati</taxon>
        <taxon>Pseudomonadota</taxon>
        <taxon>Candidatius Mariprofundia</taxon>
        <taxon>Mariprofundales</taxon>
        <taxon>Mariprofundaceae</taxon>
        <taxon>Mariprofundus</taxon>
    </lineage>
</organism>
<keyword evidence="2" id="KW-0808">Transferase</keyword>
<dbReference type="AlphaFoldDB" id="A0A5R9GJD8"/>
<dbReference type="PANTHER" id="PTHR12526">
    <property type="entry name" value="GLYCOSYLTRANSFERASE"/>
    <property type="match status" value="1"/>
</dbReference>
<evidence type="ECO:0000259" key="1">
    <source>
        <dbReference type="Pfam" id="PF00534"/>
    </source>
</evidence>
<sequence length="370" mass="41483">MSFWFWQTEVSPHMVGLAEALSTHNVEVIFVAEQMTSIEREKLGWGSMRMRGAKLKFVENEFDVCVLVKKASNDSIHFCQGLRGNGLVCIAQRELAKRKLRQWAMVETVNDYGWKGILKRIEYRRLFFLWRNRLEGVLSIGYSTSDWVISCGVSTKKVFPFTYFLQNENCLIEKNEESDVTFRLIFVGQLIERKALELLILALEPLHRLNLQLLVIGTGPLASELRATADALIPGCVRWAGKLPMLEIPAYMKQSDCLVLPSRHDGWGAVVSEALMVGTPVITSDRCGAAGVVAESGVGGVFKSGDVEGLTELIAKAIERGRVSDADRLRVAGWADCLSADFGAKYLLSIVNYMDGIEERPLPYWLKERT</sequence>
<evidence type="ECO:0000313" key="3">
    <source>
        <dbReference type="Proteomes" id="UP000306585"/>
    </source>
</evidence>
<feature type="domain" description="Glycosyl transferase family 1" evidence="1">
    <location>
        <begin position="174"/>
        <end position="321"/>
    </location>
</feature>
<comment type="caution">
    <text evidence="2">The sequence shown here is derived from an EMBL/GenBank/DDBJ whole genome shotgun (WGS) entry which is preliminary data.</text>
</comment>
<dbReference type="Gene3D" id="3.40.50.2000">
    <property type="entry name" value="Glycogen Phosphorylase B"/>
    <property type="match status" value="2"/>
</dbReference>
<dbReference type="RefSeq" id="WP_138239575.1">
    <property type="nucleotide sequence ID" value="NZ_VBRY01000008.1"/>
</dbReference>
<accession>A0A5R9GJD8</accession>
<dbReference type="InterPro" id="IPR001296">
    <property type="entry name" value="Glyco_trans_1"/>
</dbReference>
<dbReference type="GO" id="GO:0016757">
    <property type="term" value="F:glycosyltransferase activity"/>
    <property type="evidence" value="ECO:0007669"/>
    <property type="project" value="InterPro"/>
</dbReference>
<dbReference type="Pfam" id="PF00534">
    <property type="entry name" value="Glycos_transf_1"/>
    <property type="match status" value="1"/>
</dbReference>
<gene>
    <name evidence="2" type="ORF">FEF65_09505</name>
</gene>
<proteinExistence type="predicted"/>
<dbReference type="Proteomes" id="UP000306585">
    <property type="component" value="Unassembled WGS sequence"/>
</dbReference>
<dbReference type="SUPFAM" id="SSF53756">
    <property type="entry name" value="UDP-Glycosyltransferase/glycogen phosphorylase"/>
    <property type="match status" value="1"/>
</dbReference>